<sequence>MAMKLQILSVRNHGDAAQEHVLLRAKEDCNTVKYLLADSTYFDNGNVSNKLRHFFWLPSKDVKKGDLVSVRTGKGKNTEVINPQGTTVHRFYWGLEAPVWNDEADCAVLVEASTWQFHRAKG</sequence>
<dbReference type="OrthoDB" id="8480385at2"/>
<reference evidence="1 2" key="1">
    <citation type="submission" date="2019-03" db="EMBL/GenBank/DDBJ databases">
        <title>Paracraurococcus aquatilis NE82 genome sequence.</title>
        <authorList>
            <person name="Zhao Y."/>
            <person name="Du Z."/>
        </authorList>
    </citation>
    <scope>NUCLEOTIDE SEQUENCE [LARGE SCALE GENOMIC DNA]</scope>
    <source>
        <strain evidence="1 2">NE82</strain>
    </source>
</reference>
<accession>A0A4R4D6V2</accession>
<proteinExistence type="predicted"/>
<comment type="caution">
    <text evidence="1">The sequence shown here is derived from an EMBL/GenBank/DDBJ whole genome shotgun (WGS) entry which is preliminary data.</text>
</comment>
<protein>
    <submittedName>
        <fullName evidence="1">Uncharacterized protein</fullName>
    </submittedName>
</protein>
<dbReference type="AlphaFoldDB" id="A0A4R4D6V2"/>
<evidence type="ECO:0000313" key="2">
    <source>
        <dbReference type="Proteomes" id="UP000295023"/>
    </source>
</evidence>
<dbReference type="EMBL" id="SKBM01000025">
    <property type="protein sequence ID" value="TCZ55749.1"/>
    <property type="molecule type" value="Genomic_DNA"/>
</dbReference>
<dbReference type="RefSeq" id="WP_132294052.1">
    <property type="nucleotide sequence ID" value="NZ_SKBM01000025.1"/>
</dbReference>
<name>A0A4R4D6V2_9PROT</name>
<organism evidence="1 2">
    <name type="scientific">Roseicella aquatilis</name>
    <dbReference type="NCBI Taxonomy" id="2527868"/>
    <lineage>
        <taxon>Bacteria</taxon>
        <taxon>Pseudomonadati</taxon>
        <taxon>Pseudomonadota</taxon>
        <taxon>Alphaproteobacteria</taxon>
        <taxon>Acetobacterales</taxon>
        <taxon>Roseomonadaceae</taxon>
        <taxon>Roseicella</taxon>
    </lineage>
</organism>
<evidence type="ECO:0000313" key="1">
    <source>
        <dbReference type="EMBL" id="TCZ55749.1"/>
    </source>
</evidence>
<dbReference type="Proteomes" id="UP000295023">
    <property type="component" value="Unassembled WGS sequence"/>
</dbReference>
<gene>
    <name evidence="1" type="ORF">EXY23_20675</name>
</gene>
<keyword evidence="2" id="KW-1185">Reference proteome</keyword>